<name>A0AAN9Y9G2_9HEMI</name>
<evidence type="ECO:0000313" key="2">
    <source>
        <dbReference type="EMBL" id="KAK7604041.1"/>
    </source>
</evidence>
<dbReference type="Proteomes" id="UP001367676">
    <property type="component" value="Unassembled WGS sequence"/>
</dbReference>
<dbReference type="AlphaFoldDB" id="A0AAN9Y9G2"/>
<evidence type="ECO:0000256" key="1">
    <source>
        <dbReference type="ARBA" id="ARBA00006322"/>
    </source>
</evidence>
<accession>A0AAN9Y9G2</accession>
<proteinExistence type="inferred from homology"/>
<comment type="similarity">
    <text evidence="1">Belongs to the UPF0598 family.</text>
</comment>
<protein>
    <submittedName>
        <fullName evidence="2">Uncharacterized protein</fullName>
    </submittedName>
</protein>
<dbReference type="PANTHER" id="PTHR31449:SF3">
    <property type="entry name" value="UPF0598 PROTEIN C8ORF82"/>
    <property type="match status" value="1"/>
</dbReference>
<reference evidence="2 3" key="1">
    <citation type="submission" date="2024-03" db="EMBL/GenBank/DDBJ databases">
        <title>Adaptation during the transition from Ophiocordyceps entomopathogen to insect associate is accompanied by gene loss and intensified selection.</title>
        <authorList>
            <person name="Ward C.M."/>
            <person name="Onetto C.A."/>
            <person name="Borneman A.R."/>
        </authorList>
    </citation>
    <scope>NUCLEOTIDE SEQUENCE [LARGE SCALE GENOMIC DNA]</scope>
    <source>
        <strain evidence="2">AWRI1</strain>
        <tissue evidence="2">Single Adult Female</tissue>
    </source>
</reference>
<keyword evidence="3" id="KW-1185">Reference proteome</keyword>
<sequence length="186" mass="22150">MQYVQGQSPSPKIREYFYYIDHQGMLFLDDARIKNFTSCFKDKQFLVFFFKKLGKNDTDRYPEFPYLSRCGRERNYVKCDDYPIVFTHVSSINEKDVFCHNHAADLLHVPFEPDKIFMHLENGRIYHPCPSTKGSVGLIASKLAIEFSKLFIFDENEIPTHFRWKDEEHKLCSQWFEDAQQHEKTS</sequence>
<dbReference type="EMBL" id="JBBCAQ010000004">
    <property type="protein sequence ID" value="KAK7604041.1"/>
    <property type="molecule type" value="Genomic_DNA"/>
</dbReference>
<comment type="caution">
    <text evidence="2">The sequence shown here is derived from an EMBL/GenBank/DDBJ whole genome shotgun (WGS) entry which is preliminary data.</text>
</comment>
<organism evidence="2 3">
    <name type="scientific">Parthenolecanium corni</name>
    <dbReference type="NCBI Taxonomy" id="536013"/>
    <lineage>
        <taxon>Eukaryota</taxon>
        <taxon>Metazoa</taxon>
        <taxon>Ecdysozoa</taxon>
        <taxon>Arthropoda</taxon>
        <taxon>Hexapoda</taxon>
        <taxon>Insecta</taxon>
        <taxon>Pterygota</taxon>
        <taxon>Neoptera</taxon>
        <taxon>Paraneoptera</taxon>
        <taxon>Hemiptera</taxon>
        <taxon>Sternorrhyncha</taxon>
        <taxon>Coccoidea</taxon>
        <taxon>Coccidae</taxon>
        <taxon>Parthenolecanium</taxon>
    </lineage>
</organism>
<dbReference type="Pfam" id="PF14956">
    <property type="entry name" value="DUF4505"/>
    <property type="match status" value="1"/>
</dbReference>
<dbReference type="InterPro" id="IPR028108">
    <property type="entry name" value="DUF4505"/>
</dbReference>
<gene>
    <name evidence="2" type="ORF">V9T40_004314</name>
</gene>
<evidence type="ECO:0000313" key="3">
    <source>
        <dbReference type="Proteomes" id="UP001367676"/>
    </source>
</evidence>
<dbReference type="PANTHER" id="PTHR31449">
    <property type="entry name" value="UPF0598 PROTEIN C8ORF82"/>
    <property type="match status" value="1"/>
</dbReference>